<sequence>MKMRIAASLLSGLTALILPACDEYNFSRLKPGESSMETVRQVMGAPAREWRDADGSQTWEYPRTPEGVVNYMLDIAPDGKLKAIRQVLTEENFARVQPGMTREQIRRLLGQPAREQYFPLKNEYVWYWRTPSNSGFDAYFNVSFDESGKVVRAFGSTEGRH</sequence>
<dbReference type="Proteomes" id="UP001574673">
    <property type="component" value="Unassembled WGS sequence"/>
</dbReference>
<gene>
    <name evidence="5" type="primary">bamE</name>
    <name evidence="5" type="ORF">ABCS64_11035</name>
</gene>
<comment type="caution">
    <text evidence="5">The sequence shown here is derived from an EMBL/GenBank/DDBJ whole genome shotgun (WGS) entry which is preliminary data.</text>
</comment>
<accession>A0ABV4UJL3</accession>
<proteinExistence type="predicted"/>
<keyword evidence="6" id="KW-1185">Reference proteome</keyword>
<feature type="domain" description="Outer membrane protein assembly factor BamE" evidence="4">
    <location>
        <begin position="87"/>
        <end position="150"/>
    </location>
</feature>
<evidence type="ECO:0000256" key="2">
    <source>
        <dbReference type="ARBA" id="ARBA00023136"/>
    </source>
</evidence>
<feature type="chain" id="PRO_5046593934" evidence="3">
    <location>
        <begin position="21"/>
        <end position="161"/>
    </location>
</feature>
<keyword evidence="2" id="KW-0472">Membrane</keyword>
<organism evidence="5 6">
    <name type="scientific">Dentiradicibacter hellwigii</name>
    <dbReference type="NCBI Taxonomy" id="3149053"/>
    <lineage>
        <taxon>Bacteria</taxon>
        <taxon>Pseudomonadati</taxon>
        <taxon>Pseudomonadota</taxon>
        <taxon>Betaproteobacteria</taxon>
        <taxon>Rhodocyclales</taxon>
        <taxon>Rhodocyclaceae</taxon>
        <taxon>Dentiradicibacter</taxon>
    </lineage>
</organism>
<evidence type="ECO:0000256" key="1">
    <source>
        <dbReference type="ARBA" id="ARBA00022729"/>
    </source>
</evidence>
<name>A0ABV4UJL3_9RHOO</name>
<keyword evidence="1 3" id="KW-0732">Signal</keyword>
<dbReference type="RefSeq" id="WP_418891946.1">
    <property type="nucleotide sequence ID" value="NZ_JBEUWX010000003.1"/>
</dbReference>
<reference evidence="6" key="1">
    <citation type="submission" date="2024-06" db="EMBL/GenBank/DDBJ databases">
        <title>Radixoralia hellwigii gen. nov., sp nov., isolated from a root canal in the human oral cavity.</title>
        <authorList>
            <person name="Bartsch S."/>
            <person name="Wittmer A."/>
            <person name="Schulz A.-K."/>
            <person name="Neumann-Schaal M."/>
            <person name="Wolf J."/>
            <person name="Gronow S."/>
            <person name="Tennert C."/>
            <person name="Haecker G."/>
            <person name="Cieplik F."/>
            <person name="Al-Ahmad A."/>
        </authorList>
    </citation>
    <scope>NUCLEOTIDE SEQUENCE [LARGE SCALE GENOMIC DNA]</scope>
    <source>
        <strain evidence="6">Wk13</strain>
    </source>
</reference>
<evidence type="ECO:0000256" key="3">
    <source>
        <dbReference type="SAM" id="SignalP"/>
    </source>
</evidence>
<dbReference type="Gene3D" id="3.30.1450.10">
    <property type="match status" value="1"/>
</dbReference>
<evidence type="ECO:0000313" key="6">
    <source>
        <dbReference type="Proteomes" id="UP001574673"/>
    </source>
</evidence>
<evidence type="ECO:0000313" key="5">
    <source>
        <dbReference type="EMBL" id="MFA9950849.1"/>
    </source>
</evidence>
<protein>
    <submittedName>
        <fullName evidence="5">Outer membrane protein assembly factor BamE</fullName>
    </submittedName>
</protein>
<dbReference type="InterPro" id="IPR037873">
    <property type="entry name" value="BamE-like"/>
</dbReference>
<dbReference type="EMBL" id="JBEUWX010000003">
    <property type="protein sequence ID" value="MFA9950849.1"/>
    <property type="molecule type" value="Genomic_DNA"/>
</dbReference>
<feature type="signal peptide" evidence="3">
    <location>
        <begin position="1"/>
        <end position="20"/>
    </location>
</feature>
<dbReference type="InterPro" id="IPR007450">
    <property type="entry name" value="BamE_dom"/>
</dbReference>
<dbReference type="Pfam" id="PF04355">
    <property type="entry name" value="BamE"/>
    <property type="match status" value="1"/>
</dbReference>
<evidence type="ECO:0000259" key="4">
    <source>
        <dbReference type="Pfam" id="PF04355"/>
    </source>
</evidence>